<evidence type="ECO:0008006" key="8">
    <source>
        <dbReference type="Google" id="ProtNLM"/>
    </source>
</evidence>
<dbReference type="SUPFAM" id="SSF55781">
    <property type="entry name" value="GAF domain-like"/>
    <property type="match status" value="1"/>
</dbReference>
<dbReference type="EMBL" id="BROH01000006">
    <property type="protein sequence ID" value="GKY88274.1"/>
    <property type="molecule type" value="Genomic_DNA"/>
</dbReference>
<dbReference type="InterPro" id="IPR050707">
    <property type="entry name" value="HTH_MetabolicPath_Reg"/>
</dbReference>
<feature type="domain" description="IclR-ED" evidence="5">
    <location>
        <begin position="74"/>
        <end position="260"/>
    </location>
</feature>
<dbReference type="Gene3D" id="3.30.450.40">
    <property type="match status" value="1"/>
</dbReference>
<protein>
    <recommendedName>
        <fullName evidence="8">Transcriptional regulator</fullName>
    </recommendedName>
</protein>
<evidence type="ECO:0000313" key="7">
    <source>
        <dbReference type="Proteomes" id="UP001144205"/>
    </source>
</evidence>
<dbReference type="PANTHER" id="PTHR30136:SF23">
    <property type="entry name" value="DNA-BINDING TRANSCRIPTIONAL ACTIVATOR MHPR"/>
    <property type="match status" value="1"/>
</dbReference>
<dbReference type="InterPro" id="IPR036390">
    <property type="entry name" value="WH_DNA-bd_sf"/>
</dbReference>
<dbReference type="InterPro" id="IPR014757">
    <property type="entry name" value="Tscrpt_reg_IclR_C"/>
</dbReference>
<evidence type="ECO:0000256" key="2">
    <source>
        <dbReference type="ARBA" id="ARBA00023125"/>
    </source>
</evidence>
<evidence type="ECO:0000256" key="1">
    <source>
        <dbReference type="ARBA" id="ARBA00023015"/>
    </source>
</evidence>
<dbReference type="SMART" id="SM00346">
    <property type="entry name" value="HTH_ICLR"/>
    <property type="match status" value="1"/>
</dbReference>
<keyword evidence="7" id="KW-1185">Reference proteome</keyword>
<dbReference type="Gene3D" id="1.10.10.10">
    <property type="entry name" value="Winged helix-like DNA-binding domain superfamily/Winged helix DNA-binding domain"/>
    <property type="match status" value="1"/>
</dbReference>
<feature type="domain" description="HTH iclR-type" evidence="4">
    <location>
        <begin position="12"/>
        <end position="73"/>
    </location>
</feature>
<evidence type="ECO:0000259" key="4">
    <source>
        <dbReference type="PROSITE" id="PS51077"/>
    </source>
</evidence>
<reference evidence="6" key="1">
    <citation type="journal article" date="2023" name="Int. J. Syst. Evol. Microbiol.">
        <title>Sinisalibacter aestuarii sp. nov., isolated from estuarine sediment of the Arakawa River.</title>
        <authorList>
            <person name="Arafat S.T."/>
            <person name="Hirano S."/>
            <person name="Sato A."/>
            <person name="Takeuchi K."/>
            <person name="Yasuda T."/>
            <person name="Terahara T."/>
            <person name="Hamada M."/>
            <person name="Kobayashi T."/>
        </authorList>
    </citation>
    <scope>NUCLEOTIDE SEQUENCE</scope>
    <source>
        <strain evidence="6">B-399</strain>
    </source>
</reference>
<name>A0ABQ5LTF6_9RHOB</name>
<proteinExistence type="predicted"/>
<dbReference type="Pfam" id="PF09339">
    <property type="entry name" value="HTH_IclR"/>
    <property type="match status" value="1"/>
</dbReference>
<evidence type="ECO:0000259" key="5">
    <source>
        <dbReference type="PROSITE" id="PS51078"/>
    </source>
</evidence>
<dbReference type="InterPro" id="IPR005471">
    <property type="entry name" value="Tscrpt_reg_IclR_N"/>
</dbReference>
<dbReference type="PANTHER" id="PTHR30136">
    <property type="entry name" value="HELIX-TURN-HELIX TRANSCRIPTIONAL REGULATOR, ICLR FAMILY"/>
    <property type="match status" value="1"/>
</dbReference>
<accession>A0ABQ5LTF6</accession>
<evidence type="ECO:0000313" key="6">
    <source>
        <dbReference type="EMBL" id="GKY88274.1"/>
    </source>
</evidence>
<dbReference type="InterPro" id="IPR036388">
    <property type="entry name" value="WH-like_DNA-bd_sf"/>
</dbReference>
<dbReference type="RefSeq" id="WP_281842321.1">
    <property type="nucleotide sequence ID" value="NZ_BROH01000006.1"/>
</dbReference>
<keyword evidence="1" id="KW-0805">Transcription regulation</keyword>
<dbReference type="Pfam" id="PF01614">
    <property type="entry name" value="IclR_C"/>
    <property type="match status" value="1"/>
</dbReference>
<keyword evidence="2" id="KW-0238">DNA-binding</keyword>
<comment type="caution">
    <text evidence="6">The sequence shown here is derived from an EMBL/GenBank/DDBJ whole genome shotgun (WGS) entry which is preliminary data.</text>
</comment>
<dbReference type="Proteomes" id="UP001144205">
    <property type="component" value="Unassembled WGS sequence"/>
</dbReference>
<gene>
    <name evidence="6" type="ORF">STA1M1_21430</name>
</gene>
<dbReference type="PROSITE" id="PS51078">
    <property type="entry name" value="ICLR_ED"/>
    <property type="match status" value="1"/>
</dbReference>
<sequence>MTTGQDTPYKDVRALARGLGVIEALSEMGWAKVGELSTAVDIDRSSLYRLINTLIQLGYVVRRKEDGAVALTVKIAHLAAGLRDGDVIAQIAAPFMRDLTKEVLWPSDFASFIRGSVTIRFSTHQISPMSVHRGVIGKNRHLFRSAIGSAILSAMTPAELDAALDIVERVGGEEADEARNRHAVNRLVESVRAAGYASSIGALESNISAIALPVFGPDRRVAGAMNLIFFRRAMTSAEAAARYLPAMKHCVTGIETALVKRAAEEEGAANADPVHQENNI</sequence>
<dbReference type="InterPro" id="IPR029016">
    <property type="entry name" value="GAF-like_dom_sf"/>
</dbReference>
<evidence type="ECO:0000256" key="3">
    <source>
        <dbReference type="ARBA" id="ARBA00023163"/>
    </source>
</evidence>
<organism evidence="6 7">
    <name type="scientific">Sinisalibacter aestuarii</name>
    <dbReference type="NCBI Taxonomy" id="2949426"/>
    <lineage>
        <taxon>Bacteria</taxon>
        <taxon>Pseudomonadati</taxon>
        <taxon>Pseudomonadota</taxon>
        <taxon>Alphaproteobacteria</taxon>
        <taxon>Rhodobacterales</taxon>
        <taxon>Roseobacteraceae</taxon>
        <taxon>Sinisalibacter</taxon>
    </lineage>
</organism>
<keyword evidence="3" id="KW-0804">Transcription</keyword>
<dbReference type="PROSITE" id="PS51077">
    <property type="entry name" value="HTH_ICLR"/>
    <property type="match status" value="1"/>
</dbReference>
<dbReference type="SUPFAM" id="SSF46785">
    <property type="entry name" value="Winged helix' DNA-binding domain"/>
    <property type="match status" value="1"/>
</dbReference>